<reference evidence="2" key="2">
    <citation type="submission" date="2020-09" db="EMBL/GenBank/DDBJ databases">
        <authorList>
            <person name="Sun Q."/>
            <person name="Zhou Y."/>
        </authorList>
    </citation>
    <scope>NUCLEOTIDE SEQUENCE</scope>
    <source>
        <strain evidence="2">CGMCC 1.15095</strain>
    </source>
</reference>
<reference evidence="2" key="1">
    <citation type="journal article" date="2014" name="Int. J. Syst. Evol. Microbiol.">
        <title>Complete genome sequence of Corynebacterium casei LMG S-19264T (=DSM 44701T), isolated from a smear-ripened cheese.</title>
        <authorList>
            <consortium name="US DOE Joint Genome Institute (JGI-PGF)"/>
            <person name="Walter F."/>
            <person name="Albersmeier A."/>
            <person name="Kalinowski J."/>
            <person name="Ruckert C."/>
        </authorList>
    </citation>
    <scope>NUCLEOTIDE SEQUENCE</scope>
    <source>
        <strain evidence="2">CGMCC 1.15095</strain>
    </source>
</reference>
<dbReference type="Proteomes" id="UP000608154">
    <property type="component" value="Unassembled WGS sequence"/>
</dbReference>
<evidence type="ECO:0000313" key="2">
    <source>
        <dbReference type="EMBL" id="GGC01767.1"/>
    </source>
</evidence>
<comment type="caution">
    <text evidence="2">The sequence shown here is derived from an EMBL/GenBank/DDBJ whole genome shotgun (WGS) entry which is preliminary data.</text>
</comment>
<feature type="domain" description="VOC" evidence="1">
    <location>
        <begin position="2"/>
        <end position="118"/>
    </location>
</feature>
<dbReference type="Gene3D" id="3.10.180.10">
    <property type="entry name" value="2,3-Dihydroxybiphenyl 1,2-Dioxygenase, domain 1"/>
    <property type="match status" value="2"/>
</dbReference>
<dbReference type="InterPro" id="IPR029068">
    <property type="entry name" value="Glyas_Bleomycin-R_OHBP_Dase"/>
</dbReference>
<name>A0A916X4K2_9SPHN</name>
<evidence type="ECO:0000259" key="1">
    <source>
        <dbReference type="PROSITE" id="PS51819"/>
    </source>
</evidence>
<dbReference type="InterPro" id="IPR037523">
    <property type="entry name" value="VOC_core"/>
</dbReference>
<organism evidence="2 3">
    <name type="scientific">Novosphingobium endophyticum</name>
    <dbReference type="NCBI Taxonomy" id="1955250"/>
    <lineage>
        <taxon>Bacteria</taxon>
        <taxon>Pseudomonadati</taxon>
        <taxon>Pseudomonadota</taxon>
        <taxon>Alphaproteobacteria</taxon>
        <taxon>Sphingomonadales</taxon>
        <taxon>Sphingomonadaceae</taxon>
        <taxon>Novosphingobium</taxon>
    </lineage>
</organism>
<accession>A0A916X4K2</accession>
<dbReference type="InterPro" id="IPR004360">
    <property type="entry name" value="Glyas_Fos-R_dOase_dom"/>
</dbReference>
<proteinExistence type="predicted"/>
<protein>
    <submittedName>
        <fullName evidence="2">Glyoxalase</fullName>
    </submittedName>
</protein>
<keyword evidence="3" id="KW-1185">Reference proteome</keyword>
<dbReference type="AlphaFoldDB" id="A0A916X4K2"/>
<feature type="domain" description="VOC" evidence="1">
    <location>
        <begin position="153"/>
        <end position="274"/>
    </location>
</feature>
<sequence>MPICSVERIIYGVSDLAASARFYDDFGLQAVSRSDSKVIYRLDEGSKVILLRDDDPSLPVHHYKGSGVREVTYGVDAVDDLEHYAGRVGTDREVRWGDDGQSIHFIGPENIRLALRVWRRKPVLYAPDPVNAPDNVKRLNQHRRWRVRAKPKTINHVVWRVADMHACLEFWRDRLDFRMTDYQVDAGIFVRPEGANQHHTNYFQRAEALPPFTLGFDHVCFGVEDIDEILAGSNYMERRGYTSPLNGVGRHRIASALFCYFDNPAGGMAEYGADTDYLDDQWIPRVWEARFGAFSWTNHILPFLPEEVPWEVSFDKTLLPDGSVPEKFAYPEAAREEAASHPDEPAIG</sequence>
<dbReference type="SUPFAM" id="SSF54593">
    <property type="entry name" value="Glyoxalase/Bleomycin resistance protein/Dihydroxybiphenyl dioxygenase"/>
    <property type="match status" value="1"/>
</dbReference>
<gene>
    <name evidence="2" type="ORF">GCM10011494_20370</name>
</gene>
<evidence type="ECO:0000313" key="3">
    <source>
        <dbReference type="Proteomes" id="UP000608154"/>
    </source>
</evidence>
<dbReference type="EMBL" id="BMHK01000011">
    <property type="protein sequence ID" value="GGC01767.1"/>
    <property type="molecule type" value="Genomic_DNA"/>
</dbReference>
<dbReference type="Pfam" id="PF00903">
    <property type="entry name" value="Glyoxalase"/>
    <property type="match status" value="1"/>
</dbReference>
<dbReference type="RefSeq" id="WP_188771104.1">
    <property type="nucleotide sequence ID" value="NZ_BMHK01000011.1"/>
</dbReference>
<dbReference type="PROSITE" id="PS51819">
    <property type="entry name" value="VOC"/>
    <property type="match status" value="2"/>
</dbReference>